<evidence type="ECO:0000256" key="7">
    <source>
        <dbReference type="RuleBase" id="RU000397"/>
    </source>
</evidence>
<proteinExistence type="inferred from homology"/>
<evidence type="ECO:0000313" key="11">
    <source>
        <dbReference type="Proteomes" id="UP000231474"/>
    </source>
</evidence>
<feature type="site" description="Activates thiol group during catalysis" evidence="6">
    <location>
        <position position="196"/>
    </location>
</feature>
<evidence type="ECO:0000256" key="6">
    <source>
        <dbReference type="PIRSR" id="PIRSR000149-4"/>
    </source>
</evidence>
<evidence type="ECO:0000313" key="10">
    <source>
        <dbReference type="EMBL" id="PJE67866.1"/>
    </source>
</evidence>
<evidence type="ECO:0000256" key="5">
    <source>
        <dbReference type="PIRSR" id="PIRSR000149-3"/>
    </source>
</evidence>
<feature type="binding site" evidence="5">
    <location>
        <position position="333"/>
    </location>
    <ligand>
        <name>NAD(+)</name>
        <dbReference type="ChEBI" id="CHEBI:57540"/>
    </ligand>
</feature>
<dbReference type="SUPFAM" id="SSF51735">
    <property type="entry name" value="NAD(P)-binding Rossmann-fold domains"/>
    <property type="match status" value="1"/>
</dbReference>
<dbReference type="InterPro" id="IPR036291">
    <property type="entry name" value="NAD(P)-bd_dom_sf"/>
</dbReference>
<keyword evidence="5" id="KW-0547">Nucleotide-binding</keyword>
<feature type="domain" description="Glyceraldehyde 3-phosphate dehydrogenase NAD(P) binding" evidence="9">
    <location>
        <begin position="2"/>
        <end position="169"/>
    </location>
</feature>
<dbReference type="InterPro" id="IPR020829">
    <property type="entry name" value="GlycerAld_3-P_DH_cat"/>
</dbReference>
<feature type="binding site" evidence="4">
    <location>
        <begin position="168"/>
        <end position="170"/>
    </location>
    <ligand>
        <name>D-glyceraldehyde 3-phosphate</name>
        <dbReference type="ChEBI" id="CHEBI:59776"/>
    </ligand>
</feature>
<gene>
    <name evidence="10" type="primary">gap</name>
    <name evidence="10" type="ORF">COU95_00020</name>
</gene>
<evidence type="ECO:0000256" key="4">
    <source>
        <dbReference type="PIRSR" id="PIRSR000149-2"/>
    </source>
</evidence>
<dbReference type="EMBL" id="PFEK01000001">
    <property type="protein sequence ID" value="PJE67866.1"/>
    <property type="molecule type" value="Genomic_DNA"/>
</dbReference>
<dbReference type="GO" id="GO:0050661">
    <property type="term" value="F:NADP binding"/>
    <property type="evidence" value="ECO:0007669"/>
    <property type="project" value="InterPro"/>
</dbReference>
<dbReference type="PROSITE" id="PS00071">
    <property type="entry name" value="GAPDH"/>
    <property type="match status" value="1"/>
</dbReference>
<dbReference type="PRINTS" id="PR00078">
    <property type="entry name" value="G3PDHDRGNASE"/>
</dbReference>
<dbReference type="Pfam" id="PF00044">
    <property type="entry name" value="Gp_dh_N"/>
    <property type="match status" value="1"/>
</dbReference>
<evidence type="ECO:0000259" key="9">
    <source>
        <dbReference type="SMART" id="SM00846"/>
    </source>
</evidence>
<evidence type="ECO:0000256" key="2">
    <source>
        <dbReference type="ARBA" id="ARBA00023002"/>
    </source>
</evidence>
<comment type="similarity">
    <text evidence="1 7">Belongs to the glyceraldehyde-3-phosphate dehydrogenase family.</text>
</comment>
<keyword evidence="2 8" id="KW-0560">Oxidoreductase</keyword>
<dbReference type="GO" id="GO:0051287">
    <property type="term" value="F:NAD binding"/>
    <property type="evidence" value="ECO:0007669"/>
    <property type="project" value="InterPro"/>
</dbReference>
<feature type="binding site" evidence="4">
    <location>
        <position position="199"/>
    </location>
    <ligand>
        <name>D-glyceraldehyde 3-phosphate</name>
        <dbReference type="ChEBI" id="CHEBI:59776"/>
    </ligand>
</feature>
<evidence type="ECO:0000256" key="1">
    <source>
        <dbReference type="ARBA" id="ARBA00007406"/>
    </source>
</evidence>
<dbReference type="GO" id="GO:0016620">
    <property type="term" value="F:oxidoreductase activity, acting on the aldehyde or oxo group of donors, NAD or NADP as acceptor"/>
    <property type="evidence" value="ECO:0007669"/>
    <property type="project" value="InterPro"/>
</dbReference>
<reference evidence="11" key="1">
    <citation type="submission" date="2017-09" db="EMBL/GenBank/DDBJ databases">
        <title>Depth-based differentiation of microbial function through sediment-hosted aquifers and enrichment of novel symbionts in the deep terrestrial subsurface.</title>
        <authorList>
            <person name="Probst A.J."/>
            <person name="Ladd B."/>
            <person name="Jarett J.K."/>
            <person name="Geller-Mcgrath D.E."/>
            <person name="Sieber C.M.K."/>
            <person name="Emerson J.B."/>
            <person name="Anantharaman K."/>
            <person name="Thomas B.C."/>
            <person name="Malmstrom R."/>
            <person name="Stieglmeier M."/>
            <person name="Klingl A."/>
            <person name="Woyke T."/>
            <person name="Ryan C.M."/>
            <person name="Banfield J.F."/>
        </authorList>
    </citation>
    <scope>NUCLEOTIDE SEQUENCE [LARGE SCALE GENOMIC DNA]</scope>
</reference>
<dbReference type="InterPro" id="IPR020831">
    <property type="entry name" value="GlycerAld/Erythrose_P_DH"/>
</dbReference>
<dbReference type="InterPro" id="IPR006424">
    <property type="entry name" value="Glyceraldehyde-3-P_DH_1"/>
</dbReference>
<feature type="binding site" evidence="5">
    <location>
        <position position="140"/>
    </location>
    <ligand>
        <name>NAD(+)</name>
        <dbReference type="ChEBI" id="CHEBI:57540"/>
    </ligand>
</feature>
<dbReference type="Proteomes" id="UP000231474">
    <property type="component" value="Unassembled WGS sequence"/>
</dbReference>
<dbReference type="PANTHER" id="PTHR43148">
    <property type="entry name" value="GLYCERALDEHYDE-3-PHOSPHATE DEHYDROGENASE 2"/>
    <property type="match status" value="1"/>
</dbReference>
<dbReference type="NCBIfam" id="TIGR01534">
    <property type="entry name" value="GAPDH-I"/>
    <property type="match status" value="1"/>
</dbReference>
<feature type="binding site" evidence="5">
    <location>
        <position position="98"/>
    </location>
    <ligand>
        <name>NAD(+)</name>
        <dbReference type="ChEBI" id="CHEBI:57540"/>
    </ligand>
</feature>
<dbReference type="PIRSF" id="PIRSF000149">
    <property type="entry name" value="GAP_DH"/>
    <property type="match status" value="1"/>
</dbReference>
<organism evidence="10 11">
    <name type="scientific">Candidatus Shapirobacteria bacterium CG10_big_fil_rev_8_21_14_0_10_40_9</name>
    <dbReference type="NCBI Taxonomy" id="1974888"/>
    <lineage>
        <taxon>Bacteria</taxon>
        <taxon>Candidatus Shapironibacteriota</taxon>
    </lineage>
</organism>
<dbReference type="Gene3D" id="3.30.360.10">
    <property type="entry name" value="Dihydrodipicolinate Reductase, domain 2"/>
    <property type="match status" value="1"/>
</dbReference>
<feature type="active site" description="Nucleophile" evidence="3">
    <location>
        <position position="169"/>
    </location>
</feature>
<feature type="binding site" evidence="4">
    <location>
        <position position="250"/>
    </location>
    <ligand>
        <name>D-glyceraldehyde 3-phosphate</name>
        <dbReference type="ChEBI" id="CHEBI:59776"/>
    </ligand>
</feature>
<dbReference type="InterPro" id="IPR020830">
    <property type="entry name" value="GlycerAld_3-P_DH_AS"/>
</dbReference>
<keyword evidence="5" id="KW-0520">NAD</keyword>
<dbReference type="InterPro" id="IPR020828">
    <property type="entry name" value="GlycerAld_3-P_DH_NAD(P)-bd"/>
</dbReference>
<feature type="binding site" evidence="5">
    <location>
        <begin position="11"/>
        <end position="12"/>
    </location>
    <ligand>
        <name>NAD(+)</name>
        <dbReference type="ChEBI" id="CHEBI:57540"/>
    </ligand>
</feature>
<dbReference type="GO" id="GO:0006006">
    <property type="term" value="P:glucose metabolic process"/>
    <property type="evidence" value="ECO:0007669"/>
    <property type="project" value="InterPro"/>
</dbReference>
<evidence type="ECO:0000256" key="3">
    <source>
        <dbReference type="PIRSR" id="PIRSR000149-1"/>
    </source>
</evidence>
<dbReference type="SUPFAM" id="SSF55347">
    <property type="entry name" value="Glyceraldehyde-3-phosphate dehydrogenase-like, C-terminal domain"/>
    <property type="match status" value="1"/>
</dbReference>
<dbReference type="SMART" id="SM00846">
    <property type="entry name" value="Gp_dh_N"/>
    <property type="match status" value="1"/>
</dbReference>
<dbReference type="EC" id="1.2.1.-" evidence="8"/>
<protein>
    <recommendedName>
        <fullName evidence="8">Glyceraldehyde-3-phosphate dehydrogenase</fullName>
        <ecNumber evidence="8">1.2.1.-</ecNumber>
    </recommendedName>
</protein>
<dbReference type="FunFam" id="3.40.50.720:FF:000001">
    <property type="entry name" value="Glyceraldehyde-3-phosphate dehydrogenase"/>
    <property type="match status" value="1"/>
</dbReference>
<dbReference type="FunFam" id="3.30.360.10:FF:000002">
    <property type="entry name" value="Glyceraldehyde-3-phosphate dehydrogenase"/>
    <property type="match status" value="1"/>
</dbReference>
<accession>A0A2M8L4Q3</accession>
<feature type="binding site" evidence="4">
    <location>
        <begin position="227"/>
        <end position="228"/>
    </location>
    <ligand>
        <name>D-glyceraldehyde 3-phosphate</name>
        <dbReference type="ChEBI" id="CHEBI:59776"/>
    </ligand>
</feature>
<dbReference type="Gene3D" id="3.40.50.720">
    <property type="entry name" value="NAD(P)-binding Rossmann-like Domain"/>
    <property type="match status" value="1"/>
</dbReference>
<sequence length="351" mass="38226">MIKIAISGFGRIGRVTFRAALEKYADRVEIAAINTSGSMDISGWANLLKYDSVYGKFEKEIGVEIGKPATQRTQKRSESPEIGAFLIDGRRYPVLAEREPGKIPWKNYGVEIVLECTGVFRTGKEAEGHLKGGAKKVIISAPTKDQTPTFLVGVNDDKYKGEVISNASCTTNCIAPIAKIMADNFKVVKATMTTIHAYTADQELVDGSHKDLRRGRAAGLNIIPTTTGAAEALSRVLPSFRGKFESLAIRVPVACGSLADFTFVLDQTVRAERINNVFEQASGDERYKGIIEVTKDPIVSTDIIKNSASAIVDLSLTRVTGGNLVKVVAWYDNEWGYSCRLVELAALISKK</sequence>
<name>A0A2M8L4Q3_9BACT</name>
<dbReference type="AlphaFoldDB" id="A0A2M8L4Q3"/>
<comment type="caution">
    <text evidence="10">The sequence shown here is derived from an EMBL/GenBank/DDBJ whole genome shotgun (WGS) entry which is preliminary data.</text>
</comment>
<dbReference type="CDD" id="cd18126">
    <property type="entry name" value="GAPDH_I_C"/>
    <property type="match status" value="1"/>
</dbReference>
<dbReference type="Pfam" id="PF02800">
    <property type="entry name" value="Gp_dh_C"/>
    <property type="match status" value="1"/>
</dbReference>
<dbReference type="CDD" id="cd05214">
    <property type="entry name" value="GAPDH_I_N"/>
    <property type="match status" value="1"/>
</dbReference>
<evidence type="ECO:0000256" key="8">
    <source>
        <dbReference type="RuleBase" id="RU361160"/>
    </source>
</evidence>